<feature type="region of interest" description="Disordered" evidence="6">
    <location>
        <begin position="306"/>
        <end position="368"/>
    </location>
</feature>
<reference evidence="9" key="1">
    <citation type="submission" date="2023-06" db="EMBL/GenBank/DDBJ databases">
        <title>Genome-scale phylogeny and comparative genomics of the fungal order Sordariales.</title>
        <authorList>
            <consortium name="Lawrence Berkeley National Laboratory"/>
            <person name="Hensen N."/>
            <person name="Bonometti L."/>
            <person name="Westerberg I."/>
            <person name="Brannstrom I.O."/>
            <person name="Guillou S."/>
            <person name="Cros-Aarteil S."/>
            <person name="Calhoun S."/>
            <person name="Haridas S."/>
            <person name="Kuo A."/>
            <person name="Mondo S."/>
            <person name="Pangilinan J."/>
            <person name="Riley R."/>
            <person name="Labutti K."/>
            <person name="Andreopoulos B."/>
            <person name="Lipzen A."/>
            <person name="Chen C."/>
            <person name="Yanf M."/>
            <person name="Daum C."/>
            <person name="Ng V."/>
            <person name="Clum A."/>
            <person name="Steindorff A."/>
            <person name="Ohm R."/>
            <person name="Martin F."/>
            <person name="Silar P."/>
            <person name="Natvig D."/>
            <person name="Lalanne C."/>
            <person name="Gautier V."/>
            <person name="Ament-Velasquez S.L."/>
            <person name="Kruys A."/>
            <person name="Hutchinson M.I."/>
            <person name="Powell A.J."/>
            <person name="Barry K."/>
            <person name="Miller A.N."/>
            <person name="Grigoriev I.V."/>
            <person name="Debuchy R."/>
            <person name="Gladieux P."/>
            <person name="Thoren M.H."/>
            <person name="Johannesson H."/>
        </authorList>
    </citation>
    <scope>NUCLEOTIDE SEQUENCE</scope>
    <source>
        <strain evidence="9">CBS 606.72</strain>
    </source>
</reference>
<evidence type="ECO:0000313" key="9">
    <source>
        <dbReference type="EMBL" id="KAK0610890.1"/>
    </source>
</evidence>
<dbReference type="InterPro" id="IPR049326">
    <property type="entry name" value="Rhodopsin_dom_fungi"/>
</dbReference>
<comment type="caution">
    <text evidence="9">The sequence shown here is derived from an EMBL/GenBank/DDBJ whole genome shotgun (WGS) entry which is preliminary data.</text>
</comment>
<dbReference type="PANTHER" id="PTHR33048:SF42">
    <property type="entry name" value="INTEGRAL MEMBRANE PROTEIN"/>
    <property type="match status" value="1"/>
</dbReference>
<gene>
    <name evidence="9" type="ORF">B0T14DRAFT_570819</name>
</gene>
<feature type="transmembrane region" description="Helical" evidence="7">
    <location>
        <begin position="236"/>
        <end position="258"/>
    </location>
</feature>
<dbReference type="EMBL" id="JAULSU010000007">
    <property type="protein sequence ID" value="KAK0610890.1"/>
    <property type="molecule type" value="Genomic_DNA"/>
</dbReference>
<dbReference type="InterPro" id="IPR052337">
    <property type="entry name" value="SAT4-like"/>
</dbReference>
<dbReference type="PANTHER" id="PTHR33048">
    <property type="entry name" value="PTH11-LIKE INTEGRAL MEMBRANE PROTEIN (AFU_ORTHOLOGUE AFUA_5G11245)"/>
    <property type="match status" value="1"/>
</dbReference>
<evidence type="ECO:0000256" key="5">
    <source>
        <dbReference type="ARBA" id="ARBA00038359"/>
    </source>
</evidence>
<evidence type="ECO:0000313" key="10">
    <source>
        <dbReference type="Proteomes" id="UP001175000"/>
    </source>
</evidence>
<feature type="compositionally biased region" description="Basic and acidic residues" evidence="6">
    <location>
        <begin position="308"/>
        <end position="318"/>
    </location>
</feature>
<evidence type="ECO:0000256" key="7">
    <source>
        <dbReference type="SAM" id="Phobius"/>
    </source>
</evidence>
<name>A0AA39U4P1_9PEZI</name>
<evidence type="ECO:0000256" key="6">
    <source>
        <dbReference type="SAM" id="MobiDB-lite"/>
    </source>
</evidence>
<feature type="domain" description="Rhodopsin" evidence="8">
    <location>
        <begin position="32"/>
        <end position="259"/>
    </location>
</feature>
<feature type="transmembrane region" description="Helical" evidence="7">
    <location>
        <begin position="123"/>
        <end position="144"/>
    </location>
</feature>
<evidence type="ECO:0000256" key="4">
    <source>
        <dbReference type="ARBA" id="ARBA00023136"/>
    </source>
</evidence>
<keyword evidence="2 7" id="KW-0812">Transmembrane</keyword>
<dbReference type="Proteomes" id="UP001175000">
    <property type="component" value="Unassembled WGS sequence"/>
</dbReference>
<proteinExistence type="inferred from homology"/>
<protein>
    <recommendedName>
        <fullName evidence="8">Rhodopsin domain-containing protein</fullName>
    </recommendedName>
</protein>
<feature type="transmembrane region" description="Helical" evidence="7">
    <location>
        <begin position="16"/>
        <end position="35"/>
    </location>
</feature>
<keyword evidence="3 7" id="KW-1133">Transmembrane helix</keyword>
<accession>A0AA39U4P1</accession>
<dbReference type="GO" id="GO:0016020">
    <property type="term" value="C:membrane"/>
    <property type="evidence" value="ECO:0007669"/>
    <property type="project" value="UniProtKB-SubCell"/>
</dbReference>
<feature type="transmembrane region" description="Helical" evidence="7">
    <location>
        <begin position="47"/>
        <end position="72"/>
    </location>
</feature>
<sequence>MLFVDKSIDYGPRLNALMWLMVSVAALFLFTRLYLKKCQMRGLWWDDYILLAAWVCQTVQSGLVSFLISLGYGKPVIPEENAGPLFSLCVNLLSTFLILANLLGKISFGLTLLRLPAFWVRLAVWYIVITLTATLGMSTVLVWIECLGAKRAAACIDVRVSVSYNMFSCIYSATMDVVLAFLPWKFLWSLQMSKKERLGVVFAMSMGVFAGAAAAMKTVTFPTVIKDPLASMSLIVWGNAESSICIMAASIPILRALVREGFQAAVPLGYRTDETGYTRPMSESGARRSIVDGPGIFGRQLAAPIESPRMRKREDATSLDRTLVSESPEPGKPLKKDGEEWSDDDSIEMSNYQHRRPQTPKDYLHNPL</sequence>
<evidence type="ECO:0000256" key="3">
    <source>
        <dbReference type="ARBA" id="ARBA00022989"/>
    </source>
</evidence>
<keyword evidence="4 7" id="KW-0472">Membrane</keyword>
<evidence type="ECO:0000256" key="2">
    <source>
        <dbReference type="ARBA" id="ARBA00022692"/>
    </source>
</evidence>
<comment type="subcellular location">
    <subcellularLocation>
        <location evidence="1">Membrane</location>
        <topology evidence="1">Multi-pass membrane protein</topology>
    </subcellularLocation>
</comment>
<feature type="transmembrane region" description="Helical" evidence="7">
    <location>
        <begin position="198"/>
        <end position="216"/>
    </location>
</feature>
<keyword evidence="10" id="KW-1185">Reference proteome</keyword>
<evidence type="ECO:0000259" key="8">
    <source>
        <dbReference type="Pfam" id="PF20684"/>
    </source>
</evidence>
<comment type="similarity">
    <text evidence="5">Belongs to the SAT4 family.</text>
</comment>
<dbReference type="AlphaFoldDB" id="A0AA39U4P1"/>
<evidence type="ECO:0000256" key="1">
    <source>
        <dbReference type="ARBA" id="ARBA00004141"/>
    </source>
</evidence>
<feature type="transmembrane region" description="Helical" evidence="7">
    <location>
        <begin position="164"/>
        <end position="186"/>
    </location>
</feature>
<feature type="transmembrane region" description="Helical" evidence="7">
    <location>
        <begin position="84"/>
        <end position="103"/>
    </location>
</feature>
<organism evidence="9 10">
    <name type="scientific">Immersiella caudata</name>
    <dbReference type="NCBI Taxonomy" id="314043"/>
    <lineage>
        <taxon>Eukaryota</taxon>
        <taxon>Fungi</taxon>
        <taxon>Dikarya</taxon>
        <taxon>Ascomycota</taxon>
        <taxon>Pezizomycotina</taxon>
        <taxon>Sordariomycetes</taxon>
        <taxon>Sordariomycetidae</taxon>
        <taxon>Sordariales</taxon>
        <taxon>Lasiosphaeriaceae</taxon>
        <taxon>Immersiella</taxon>
    </lineage>
</organism>
<dbReference type="Pfam" id="PF20684">
    <property type="entry name" value="Fung_rhodopsin"/>
    <property type="match status" value="1"/>
</dbReference>